<protein>
    <submittedName>
        <fullName evidence="6">K Homology domain-containing protein</fullName>
    </submittedName>
</protein>
<dbReference type="InterPro" id="IPR004087">
    <property type="entry name" value="KH_dom"/>
</dbReference>
<feature type="compositionally biased region" description="Gly residues" evidence="3">
    <location>
        <begin position="419"/>
        <end position="433"/>
    </location>
</feature>
<feature type="region of interest" description="Disordered" evidence="3">
    <location>
        <begin position="419"/>
        <end position="451"/>
    </location>
</feature>
<dbReference type="PANTHER" id="PTHR10288">
    <property type="entry name" value="KH DOMAIN CONTAINING RNA BINDING PROTEIN"/>
    <property type="match status" value="1"/>
</dbReference>
<evidence type="ECO:0000313" key="5">
    <source>
        <dbReference type="Proteomes" id="UP000887566"/>
    </source>
</evidence>
<dbReference type="PROSITE" id="PS50084">
    <property type="entry name" value="KH_TYPE_1"/>
    <property type="match status" value="3"/>
</dbReference>
<dbReference type="Pfam" id="PF00013">
    <property type="entry name" value="KH_1"/>
    <property type="match status" value="3"/>
</dbReference>
<feature type="domain" description="K Homology" evidence="4">
    <location>
        <begin position="44"/>
        <end position="117"/>
    </location>
</feature>
<dbReference type="InterPro" id="IPR047275">
    <property type="entry name" value="KH-I_NOVA_rpt1"/>
</dbReference>
<evidence type="ECO:0000256" key="1">
    <source>
        <dbReference type="ARBA" id="ARBA00022737"/>
    </source>
</evidence>
<evidence type="ECO:0000313" key="6">
    <source>
        <dbReference type="WBParaSite" id="PSAMB.scaffold2593size22354.g18373.t1"/>
    </source>
</evidence>
<dbReference type="CDD" id="cd22435">
    <property type="entry name" value="KH-I_NOVA_rpt1"/>
    <property type="match status" value="1"/>
</dbReference>
<dbReference type="Proteomes" id="UP000887566">
    <property type="component" value="Unplaced"/>
</dbReference>
<dbReference type="InterPro" id="IPR004088">
    <property type="entry name" value="KH_dom_type_1"/>
</dbReference>
<dbReference type="AlphaFoldDB" id="A0A914VXB4"/>
<evidence type="ECO:0000256" key="3">
    <source>
        <dbReference type="SAM" id="MobiDB-lite"/>
    </source>
</evidence>
<dbReference type="Gene3D" id="3.30.1370.10">
    <property type="entry name" value="K Homology domain, type 1"/>
    <property type="match status" value="3"/>
</dbReference>
<feature type="compositionally biased region" description="Polar residues" evidence="3">
    <location>
        <begin position="235"/>
        <end position="244"/>
    </location>
</feature>
<dbReference type="SUPFAM" id="SSF54791">
    <property type="entry name" value="Eukaryotic type KH-domain (KH-domain type I)"/>
    <property type="match status" value="3"/>
</dbReference>
<dbReference type="WBParaSite" id="PSAMB.scaffold2593size22354.g18373.t1">
    <property type="protein sequence ID" value="PSAMB.scaffold2593size22354.g18373.t1"/>
    <property type="gene ID" value="PSAMB.scaffold2593size22354.g18373"/>
</dbReference>
<name>A0A914VXB4_9BILA</name>
<feature type="domain" description="K Homology" evidence="4">
    <location>
        <begin position="136"/>
        <end position="212"/>
    </location>
</feature>
<keyword evidence="1" id="KW-0677">Repeat</keyword>
<reference evidence="6" key="1">
    <citation type="submission" date="2022-11" db="UniProtKB">
        <authorList>
            <consortium name="WormBaseParasite"/>
        </authorList>
    </citation>
    <scope>IDENTIFICATION</scope>
</reference>
<dbReference type="SMART" id="SM00322">
    <property type="entry name" value="KH"/>
    <property type="match status" value="3"/>
</dbReference>
<feature type="domain" description="K Homology" evidence="4">
    <location>
        <begin position="489"/>
        <end position="561"/>
    </location>
</feature>
<keyword evidence="2" id="KW-0694">RNA-binding</keyword>
<sequence>MSATPERSLTEIAPASGQKRSFGDRGSGPASKKAHIATAESADDSVQVKVLVPTSAAGAIIGKGGESMRTLKSDSGCKVQMSKNQDIYPGTNERICLVKGKISAVMKVIEAMMDKIREKVDHKCPPDAFDHNGVERNKEMKLLVPNTSAGMVIGKAGARIKEIRDATGANIQVYPKQGSQEAKVSQERVITIAADDNGVLMGAVQRVLEKVAADPLHANNSDITITGGGGGGMKQPNSQPSNMNMGGGGGHEDYSAPYHMQQPQQQPMPPPGPYNDQSPYRSGPPGPPPAAGYTPQFVPPPQYGGPPTYSPAQGQPLGPPPPQRPVENMYGGGGAVVKDVYSNNGSQAGSYKFNPMQGLGNSEVLAFLDNLQSTLRTSGFNEQAVAEVMQAMQVLAKYNIMGLGLGLGVASMAQMRSTGGGGGGGSGGGGNGGYESSRRADSPDLSDSKYGIRGGNESLGGVLIDVMSQGNQKNQNFASSIIKERPQLDPGFLELEVPDAIVGAVLGQKAKTLQDIQHFSGAKVEVHKRSGNSTSGTRLITLSGDADHVRAGRVMIEQVINDEQNRRLHHQQRSFI</sequence>
<proteinExistence type="predicted"/>
<feature type="region of interest" description="Disordered" evidence="3">
    <location>
        <begin position="219"/>
        <end position="331"/>
    </location>
</feature>
<organism evidence="5 6">
    <name type="scientific">Plectus sambesii</name>
    <dbReference type="NCBI Taxonomy" id="2011161"/>
    <lineage>
        <taxon>Eukaryota</taxon>
        <taxon>Metazoa</taxon>
        <taxon>Ecdysozoa</taxon>
        <taxon>Nematoda</taxon>
        <taxon>Chromadorea</taxon>
        <taxon>Plectida</taxon>
        <taxon>Plectina</taxon>
        <taxon>Plectoidea</taxon>
        <taxon>Plectidae</taxon>
        <taxon>Plectus</taxon>
    </lineage>
</organism>
<dbReference type="InterPro" id="IPR036612">
    <property type="entry name" value="KH_dom_type_1_sf"/>
</dbReference>
<evidence type="ECO:0000259" key="4">
    <source>
        <dbReference type="SMART" id="SM00322"/>
    </source>
</evidence>
<dbReference type="GO" id="GO:0003723">
    <property type="term" value="F:RNA binding"/>
    <property type="evidence" value="ECO:0007669"/>
    <property type="project" value="UniProtKB-UniRule"/>
</dbReference>
<accession>A0A914VXB4</accession>
<keyword evidence="5" id="KW-1185">Reference proteome</keyword>
<evidence type="ECO:0000256" key="2">
    <source>
        <dbReference type="PROSITE-ProRule" id="PRU00117"/>
    </source>
</evidence>
<feature type="region of interest" description="Disordered" evidence="3">
    <location>
        <begin position="1"/>
        <end position="39"/>
    </location>
</feature>